<keyword evidence="1" id="KW-0472">Membrane</keyword>
<feature type="transmembrane region" description="Helical" evidence="1">
    <location>
        <begin position="96"/>
        <end position="114"/>
    </location>
</feature>
<evidence type="ECO:0000313" key="3">
    <source>
        <dbReference type="Proteomes" id="UP000249008"/>
    </source>
</evidence>
<proteinExistence type="predicted"/>
<dbReference type="InterPro" id="IPR007401">
    <property type="entry name" value="DUF454"/>
</dbReference>
<dbReference type="RefSeq" id="WP_005977317.1">
    <property type="nucleotide sequence ID" value="NZ_BAABXY010000001.1"/>
</dbReference>
<keyword evidence="1" id="KW-0812">Transmembrane</keyword>
<protein>
    <submittedName>
        <fullName evidence="2">Inner membrane protein ybaN</fullName>
    </submittedName>
</protein>
<dbReference type="PANTHER" id="PTHR35813:SF1">
    <property type="entry name" value="INNER MEMBRANE PROTEIN YBAN"/>
    <property type="match status" value="1"/>
</dbReference>
<dbReference type="GeneID" id="78456035"/>
<dbReference type="GO" id="GO:0005886">
    <property type="term" value="C:plasma membrane"/>
    <property type="evidence" value="ECO:0007669"/>
    <property type="project" value="TreeGrafter"/>
</dbReference>
<organism evidence="2 3">
    <name type="scientific">Fusobacterium ulcerans</name>
    <dbReference type="NCBI Taxonomy" id="861"/>
    <lineage>
        <taxon>Bacteria</taxon>
        <taxon>Fusobacteriati</taxon>
        <taxon>Fusobacteriota</taxon>
        <taxon>Fusobacteriia</taxon>
        <taxon>Fusobacteriales</taxon>
        <taxon>Fusobacteriaceae</taxon>
        <taxon>Fusobacterium</taxon>
    </lineage>
</organism>
<evidence type="ECO:0000256" key="1">
    <source>
        <dbReference type="SAM" id="Phobius"/>
    </source>
</evidence>
<evidence type="ECO:0000313" key="2">
    <source>
        <dbReference type="EMBL" id="SQJ02578.1"/>
    </source>
</evidence>
<feature type="transmembrane region" description="Helical" evidence="1">
    <location>
        <begin position="6"/>
        <end position="27"/>
    </location>
</feature>
<dbReference type="Proteomes" id="UP000249008">
    <property type="component" value="Chromosome 1"/>
</dbReference>
<dbReference type="KEGG" id="ful:C4N20_14505"/>
<dbReference type="Pfam" id="PF04304">
    <property type="entry name" value="DUF454"/>
    <property type="match status" value="1"/>
</dbReference>
<name>A0AAX1TVB5_9FUSO</name>
<reference evidence="2 3" key="1">
    <citation type="submission" date="2018-06" db="EMBL/GenBank/DDBJ databases">
        <authorList>
            <consortium name="Pathogen Informatics"/>
            <person name="Doyle S."/>
        </authorList>
    </citation>
    <scope>NUCLEOTIDE SEQUENCE [LARGE SCALE GENOMIC DNA]</scope>
    <source>
        <strain evidence="2 3">NCTC12112</strain>
    </source>
</reference>
<gene>
    <name evidence="2" type="primary">ybaN</name>
    <name evidence="2" type="ORF">NCTC12112_01473</name>
</gene>
<sequence length="120" mass="13799">MVKKRLLFVLGFVSLILGIVGIILPLLPTTPFLLLSAYCFSRSSEKFHNYILNNKVFGQYIRDYNEKKGITLKNKITAISFLVLSIGFSMYKVDHFHVRIMLAVVFMGVSFHILKLKTLR</sequence>
<dbReference type="EMBL" id="LS483487">
    <property type="protein sequence ID" value="SQJ02578.1"/>
    <property type="molecule type" value="Genomic_DNA"/>
</dbReference>
<dbReference type="AlphaFoldDB" id="A0AAX1TVB5"/>
<dbReference type="PANTHER" id="PTHR35813">
    <property type="entry name" value="INNER MEMBRANE PROTEIN YBAN"/>
    <property type="match status" value="1"/>
</dbReference>
<keyword evidence="1" id="KW-1133">Transmembrane helix</keyword>
<dbReference type="PIRSF" id="PIRSF016789">
    <property type="entry name" value="DUF454"/>
    <property type="match status" value="1"/>
</dbReference>
<accession>A0AAX1TVB5</accession>